<comment type="caution">
    <text evidence="1">The sequence shown here is derived from an EMBL/GenBank/DDBJ whole genome shotgun (WGS) entry which is preliminary data.</text>
</comment>
<dbReference type="SUPFAM" id="SSF53056">
    <property type="entry name" value="beta-carbonic anhydrase, cab"/>
    <property type="match status" value="1"/>
</dbReference>
<dbReference type="Proteomes" id="UP001213799">
    <property type="component" value="Unassembled WGS sequence"/>
</dbReference>
<dbReference type="GeneID" id="81591066"/>
<gene>
    <name evidence="1" type="ORF">N7537_009770</name>
</gene>
<sequence length="113" mass="12653">MTTTIASLLERNKAVNHTPLPYIAERKGHGRAPPRTMIEVVVHRIAGGNIRHVLRDILILDALVKLNEIAIVHHTDCGTLRFTDEQVRAALKKQTNETHWAKIEEMEFGAVSG</sequence>
<dbReference type="InterPro" id="IPR036874">
    <property type="entry name" value="Carbonic_anhydrase_sf"/>
</dbReference>
<protein>
    <recommendedName>
        <fullName evidence="3">Carbonic anhydrase</fullName>
    </recommendedName>
</protein>
<accession>A0AAD6DTQ6</accession>
<dbReference type="AlphaFoldDB" id="A0AAD6DTQ6"/>
<reference evidence="1" key="1">
    <citation type="journal article" date="2023" name="IMA Fungus">
        <title>Comparative genomic study of the Penicillium genus elucidates a diverse pangenome and 15 lateral gene transfer events.</title>
        <authorList>
            <person name="Petersen C."/>
            <person name="Sorensen T."/>
            <person name="Nielsen M.R."/>
            <person name="Sondergaard T.E."/>
            <person name="Sorensen J.L."/>
            <person name="Fitzpatrick D.A."/>
            <person name="Frisvad J.C."/>
            <person name="Nielsen K.L."/>
        </authorList>
    </citation>
    <scope>NUCLEOTIDE SEQUENCE</scope>
    <source>
        <strain evidence="1">IBT 12815</strain>
    </source>
</reference>
<dbReference type="EMBL" id="JAQJAE010000005">
    <property type="protein sequence ID" value="KAJ5592866.1"/>
    <property type="molecule type" value="Genomic_DNA"/>
</dbReference>
<keyword evidence="2" id="KW-1185">Reference proteome</keyword>
<evidence type="ECO:0000313" key="2">
    <source>
        <dbReference type="Proteomes" id="UP001213799"/>
    </source>
</evidence>
<evidence type="ECO:0000313" key="1">
    <source>
        <dbReference type="EMBL" id="KAJ5592866.1"/>
    </source>
</evidence>
<name>A0AAD6DTQ6_9EURO</name>
<dbReference type="RefSeq" id="XP_056749492.1">
    <property type="nucleotide sequence ID" value="XM_056900824.1"/>
</dbReference>
<dbReference type="GO" id="GO:0004089">
    <property type="term" value="F:carbonate dehydratase activity"/>
    <property type="evidence" value="ECO:0007669"/>
    <property type="project" value="InterPro"/>
</dbReference>
<dbReference type="Gene3D" id="3.40.1050.10">
    <property type="entry name" value="Carbonic anhydrase"/>
    <property type="match status" value="1"/>
</dbReference>
<dbReference type="GO" id="GO:0008270">
    <property type="term" value="F:zinc ion binding"/>
    <property type="evidence" value="ECO:0007669"/>
    <property type="project" value="InterPro"/>
</dbReference>
<proteinExistence type="predicted"/>
<reference evidence="1" key="2">
    <citation type="submission" date="2023-01" db="EMBL/GenBank/DDBJ databases">
        <authorList>
            <person name="Petersen C."/>
        </authorList>
    </citation>
    <scope>NUCLEOTIDE SEQUENCE</scope>
    <source>
        <strain evidence="1">IBT 12815</strain>
    </source>
</reference>
<organism evidence="1 2">
    <name type="scientific">Penicillium hordei</name>
    <dbReference type="NCBI Taxonomy" id="40994"/>
    <lineage>
        <taxon>Eukaryota</taxon>
        <taxon>Fungi</taxon>
        <taxon>Dikarya</taxon>
        <taxon>Ascomycota</taxon>
        <taxon>Pezizomycotina</taxon>
        <taxon>Eurotiomycetes</taxon>
        <taxon>Eurotiomycetidae</taxon>
        <taxon>Eurotiales</taxon>
        <taxon>Aspergillaceae</taxon>
        <taxon>Penicillium</taxon>
    </lineage>
</organism>
<evidence type="ECO:0008006" key="3">
    <source>
        <dbReference type="Google" id="ProtNLM"/>
    </source>
</evidence>